<dbReference type="CTD" id="2272"/>
<organism evidence="2 3">
    <name type="scientific">Alligator sinensis</name>
    <name type="common">Chinese alligator</name>
    <dbReference type="NCBI Taxonomy" id="38654"/>
    <lineage>
        <taxon>Eukaryota</taxon>
        <taxon>Metazoa</taxon>
        <taxon>Chordata</taxon>
        <taxon>Craniata</taxon>
        <taxon>Vertebrata</taxon>
        <taxon>Euteleostomi</taxon>
        <taxon>Archelosauria</taxon>
        <taxon>Archosauria</taxon>
        <taxon>Crocodylia</taxon>
        <taxon>Alligatoridae</taxon>
        <taxon>Alligatorinae</taxon>
        <taxon>Alligator</taxon>
    </lineage>
</organism>
<proteinExistence type="predicted"/>
<protein>
    <submittedName>
        <fullName evidence="3">Bis(5'-adenosyl)-triphosphatase isoform X2</fullName>
    </submittedName>
</protein>
<feature type="compositionally biased region" description="Basic and acidic residues" evidence="1">
    <location>
        <begin position="106"/>
        <end position="125"/>
    </location>
</feature>
<evidence type="ECO:0000313" key="3">
    <source>
        <dbReference type="RefSeq" id="XP_025054773.1"/>
    </source>
</evidence>
<accession>A0A3Q0G9F4</accession>
<dbReference type="RefSeq" id="XP_025054773.1">
    <property type="nucleotide sequence ID" value="XM_025198988.1"/>
</dbReference>
<dbReference type="AlphaFoldDB" id="A0A3Q0G9F4"/>
<name>A0A3Q0G9F4_ALLSI</name>
<dbReference type="Proteomes" id="UP000189705">
    <property type="component" value="Unplaced"/>
</dbReference>
<feature type="region of interest" description="Disordered" evidence="1">
    <location>
        <begin position="93"/>
        <end position="139"/>
    </location>
</feature>
<keyword evidence="2" id="KW-1185">Reference proteome</keyword>
<reference evidence="3" key="1">
    <citation type="submission" date="2025-08" db="UniProtKB">
        <authorList>
            <consortium name="RefSeq"/>
        </authorList>
    </citation>
    <scope>IDENTIFICATION</scope>
</reference>
<gene>
    <name evidence="3" type="primary">FHIT</name>
</gene>
<evidence type="ECO:0000313" key="2">
    <source>
        <dbReference type="Proteomes" id="UP000189705"/>
    </source>
</evidence>
<sequence>MASQTGSGENAMESELVKNCLTLAPQSRSHELLARLRNNFEPEGRTATEGTGPKWDKEKMINVLFCTVSLLLRENANLETQLATFSKAAVEMVARHSPEPPPKNGARKEGKCPESLEKKGKEGGAAKEQAGIYPATPPLEVAPLPMAPPPYYGEEPTNGRLYPTPPPGTPTTPAAAHPIAIVKQVTDPQGVTRTTATYRTRTRAELQELCKESKIKSAETLVIWLDRLVVEYRSKLLDLEEASFLTRQASRNRGHATDLELVVGNTHRNIPIPYLDTGQIDHKSRAEGWSPAA</sequence>
<dbReference type="GeneID" id="102377015"/>
<evidence type="ECO:0000256" key="1">
    <source>
        <dbReference type="SAM" id="MobiDB-lite"/>
    </source>
</evidence>